<keyword evidence="5" id="KW-1185">Reference proteome</keyword>
<feature type="domain" description="Isochorismatase-like" evidence="3">
    <location>
        <begin position="5"/>
        <end position="185"/>
    </location>
</feature>
<dbReference type="PANTHER" id="PTHR43540">
    <property type="entry name" value="PEROXYUREIDOACRYLATE/UREIDOACRYLATE AMIDOHYDROLASE-RELATED"/>
    <property type="match status" value="1"/>
</dbReference>
<dbReference type="CDD" id="cd00431">
    <property type="entry name" value="cysteine_hydrolases"/>
    <property type="match status" value="1"/>
</dbReference>
<dbReference type="OrthoDB" id="167809at2759"/>
<dbReference type="InterPro" id="IPR000868">
    <property type="entry name" value="Isochorismatase-like_dom"/>
</dbReference>
<dbReference type="Pfam" id="PF00857">
    <property type="entry name" value="Isochorismatase"/>
    <property type="match status" value="1"/>
</dbReference>
<dbReference type="PANTHER" id="PTHR43540:SF16">
    <property type="entry name" value="ISOCHORISMATASE-LIKE DOMAIN-CONTAINING PROTEIN"/>
    <property type="match status" value="1"/>
</dbReference>
<reference evidence="4 5" key="1">
    <citation type="submission" date="2013-03" db="EMBL/GenBank/DDBJ databases">
        <title>The Genome Sequence of Cladophialophora psammophila CBS 110553.</title>
        <authorList>
            <consortium name="The Broad Institute Genomics Platform"/>
            <person name="Cuomo C."/>
            <person name="de Hoog S."/>
            <person name="Gorbushina A."/>
            <person name="Walker B."/>
            <person name="Young S.K."/>
            <person name="Zeng Q."/>
            <person name="Gargeya S."/>
            <person name="Fitzgerald M."/>
            <person name="Haas B."/>
            <person name="Abouelleil A."/>
            <person name="Allen A.W."/>
            <person name="Alvarado L."/>
            <person name="Arachchi H.M."/>
            <person name="Berlin A.M."/>
            <person name="Chapman S.B."/>
            <person name="Gainer-Dewar J."/>
            <person name="Goldberg J."/>
            <person name="Griggs A."/>
            <person name="Gujja S."/>
            <person name="Hansen M."/>
            <person name="Howarth C."/>
            <person name="Imamovic A."/>
            <person name="Ireland A."/>
            <person name="Larimer J."/>
            <person name="McCowan C."/>
            <person name="Murphy C."/>
            <person name="Pearson M."/>
            <person name="Poon T.W."/>
            <person name="Priest M."/>
            <person name="Roberts A."/>
            <person name="Saif S."/>
            <person name="Shea T."/>
            <person name="Sisk P."/>
            <person name="Sykes S."/>
            <person name="Wortman J."/>
            <person name="Nusbaum C."/>
            <person name="Birren B."/>
        </authorList>
    </citation>
    <scope>NUCLEOTIDE SEQUENCE [LARGE SCALE GENOMIC DNA]</scope>
    <source>
        <strain evidence="4 5">CBS 110553</strain>
    </source>
</reference>
<dbReference type="SUPFAM" id="SSF52499">
    <property type="entry name" value="Isochorismatase-like hydrolases"/>
    <property type="match status" value="1"/>
</dbReference>
<evidence type="ECO:0000256" key="1">
    <source>
        <dbReference type="ARBA" id="ARBA00006336"/>
    </source>
</evidence>
<dbReference type="AlphaFoldDB" id="W9WC10"/>
<dbReference type="GO" id="GO:0016787">
    <property type="term" value="F:hydrolase activity"/>
    <property type="evidence" value="ECO:0007669"/>
    <property type="project" value="UniProtKB-KW"/>
</dbReference>
<evidence type="ECO:0000256" key="2">
    <source>
        <dbReference type="ARBA" id="ARBA00022801"/>
    </source>
</evidence>
<name>W9WC10_9EURO</name>
<dbReference type="STRING" id="1182543.W9WC10"/>
<keyword evidence="2" id="KW-0378">Hydrolase</keyword>
<evidence type="ECO:0000313" key="5">
    <source>
        <dbReference type="Proteomes" id="UP000019471"/>
    </source>
</evidence>
<dbReference type="RefSeq" id="XP_007749942.1">
    <property type="nucleotide sequence ID" value="XM_007751752.1"/>
</dbReference>
<proteinExistence type="inferred from homology"/>
<sequence length="202" mass="22737">MANQTAVLLIDPYNDFLHPKGKLNPRLAESIAATGTIEHLQEFVATARKHKIPIYYCLHQQTDKHSFEGWSMMNWSLESLGKNLVFEKGSWGAEVYEGLGPKPDNGDVVVSKHWNSSSFHNTDLDYQLRQRGIRNLVLAGLVTNTCVEATARYGYELGYNLTMISDGTAGFSTEQKNAATQLIWPLFTNRILTVSEWVKSLE</sequence>
<dbReference type="Gene3D" id="3.40.50.850">
    <property type="entry name" value="Isochorismatase-like"/>
    <property type="match status" value="1"/>
</dbReference>
<evidence type="ECO:0000313" key="4">
    <source>
        <dbReference type="EMBL" id="EXJ65652.1"/>
    </source>
</evidence>
<dbReference type="GeneID" id="19195869"/>
<dbReference type="eggNOG" id="ENOG502RZ3J">
    <property type="taxonomic scope" value="Eukaryota"/>
</dbReference>
<comment type="caution">
    <text evidence="4">The sequence shown here is derived from an EMBL/GenBank/DDBJ whole genome shotgun (WGS) entry which is preliminary data.</text>
</comment>
<dbReference type="InterPro" id="IPR050272">
    <property type="entry name" value="Isochorismatase-like_hydrls"/>
</dbReference>
<organism evidence="4 5">
    <name type="scientific">Cladophialophora psammophila CBS 110553</name>
    <dbReference type="NCBI Taxonomy" id="1182543"/>
    <lineage>
        <taxon>Eukaryota</taxon>
        <taxon>Fungi</taxon>
        <taxon>Dikarya</taxon>
        <taxon>Ascomycota</taxon>
        <taxon>Pezizomycotina</taxon>
        <taxon>Eurotiomycetes</taxon>
        <taxon>Chaetothyriomycetidae</taxon>
        <taxon>Chaetothyriales</taxon>
        <taxon>Herpotrichiellaceae</taxon>
        <taxon>Cladophialophora</taxon>
    </lineage>
</organism>
<dbReference type="InterPro" id="IPR036380">
    <property type="entry name" value="Isochorismatase-like_sf"/>
</dbReference>
<dbReference type="EMBL" id="AMGX01000024">
    <property type="protein sequence ID" value="EXJ65652.1"/>
    <property type="molecule type" value="Genomic_DNA"/>
</dbReference>
<protein>
    <recommendedName>
        <fullName evidence="3">Isochorismatase-like domain-containing protein</fullName>
    </recommendedName>
</protein>
<evidence type="ECO:0000259" key="3">
    <source>
        <dbReference type="Pfam" id="PF00857"/>
    </source>
</evidence>
<dbReference type="HOGENOM" id="CLU_068979_8_2_1"/>
<dbReference type="Proteomes" id="UP000019471">
    <property type="component" value="Unassembled WGS sequence"/>
</dbReference>
<gene>
    <name evidence="4" type="ORF">A1O5_11179</name>
</gene>
<accession>W9WC10</accession>
<comment type="similarity">
    <text evidence="1">Belongs to the isochorismatase family.</text>
</comment>